<keyword evidence="12" id="KW-1185">Reference proteome</keyword>
<protein>
    <recommendedName>
        <fullName evidence="9">CRISPR-associated endoribonuclease Cas2</fullName>
        <ecNumber evidence="9">3.1.-.-</ecNumber>
    </recommendedName>
</protein>
<dbReference type="Gene3D" id="3.30.70.240">
    <property type="match status" value="1"/>
</dbReference>
<evidence type="ECO:0000313" key="11">
    <source>
        <dbReference type="EMBL" id="PSB21321.1"/>
    </source>
</evidence>
<reference evidence="11 12" key="2">
    <citation type="submission" date="2018-03" db="EMBL/GenBank/DDBJ databases">
        <title>The ancient ancestry and fast evolution of plastids.</title>
        <authorList>
            <person name="Moore K.R."/>
            <person name="Magnabosco C."/>
            <person name="Momper L."/>
            <person name="Gold D.A."/>
            <person name="Bosak T."/>
            <person name="Fournier G.P."/>
        </authorList>
    </citation>
    <scope>NUCLEOTIDE SEQUENCE [LARGE SCALE GENOMIC DNA]</scope>
    <source>
        <strain evidence="11 12">ULC007</strain>
    </source>
</reference>
<keyword evidence="3 9" id="KW-0540">Nuclease</keyword>
<proteinExistence type="inferred from homology"/>
<comment type="function">
    <text evidence="9">CRISPR (clustered regularly interspaced short palindromic repeat), is an adaptive immune system that provides protection against mobile genetic elements (viruses, transposable elements and conjugative plasmids). CRISPR clusters contain sequences complementary to antecedent mobile elements and target invading nucleic acids. CRISPR clusters are transcribed and processed into CRISPR RNA (crRNA). Functions as a ssRNA-specific endoribonuclease. Involved in the integration of spacer DNA into the CRISPR cassette.</text>
</comment>
<dbReference type="Pfam" id="PF09827">
    <property type="entry name" value="CRISPR_Cas2"/>
    <property type="match status" value="1"/>
</dbReference>
<comment type="caution">
    <text evidence="11">The sequence shown here is derived from an EMBL/GenBank/DDBJ whole genome shotgun (WGS) entry which is preliminary data.</text>
</comment>
<name>A0A2T1DLJ1_9CYAN</name>
<keyword evidence="4 9" id="KW-0479">Metal-binding</keyword>
<dbReference type="OrthoDB" id="9798176at2"/>
<comment type="similarity">
    <text evidence="2 9 10">Belongs to the CRISPR-associated endoribonuclease Cas2 protein family.</text>
</comment>
<dbReference type="EMBL" id="PVWG01000003">
    <property type="protein sequence ID" value="PSB21321.1"/>
    <property type="molecule type" value="Genomic_DNA"/>
</dbReference>
<dbReference type="PANTHER" id="PTHR34405">
    <property type="entry name" value="CRISPR-ASSOCIATED ENDORIBONUCLEASE CAS2"/>
    <property type="match status" value="1"/>
</dbReference>
<evidence type="ECO:0000256" key="3">
    <source>
        <dbReference type="ARBA" id="ARBA00022722"/>
    </source>
</evidence>
<dbReference type="GO" id="GO:0016787">
    <property type="term" value="F:hydrolase activity"/>
    <property type="evidence" value="ECO:0007669"/>
    <property type="project" value="UniProtKB-KW"/>
</dbReference>
<comment type="cofactor">
    <cofactor evidence="1 9">
        <name>Mg(2+)</name>
        <dbReference type="ChEBI" id="CHEBI:18420"/>
    </cofactor>
</comment>
<dbReference type="AlphaFoldDB" id="A0A2T1DLJ1"/>
<dbReference type="PANTHER" id="PTHR34405:SF3">
    <property type="entry name" value="CRISPR-ASSOCIATED ENDORIBONUCLEASE CAS2 3"/>
    <property type="match status" value="1"/>
</dbReference>
<dbReference type="HAMAP" id="MF_01471">
    <property type="entry name" value="Cas2"/>
    <property type="match status" value="1"/>
</dbReference>
<evidence type="ECO:0000256" key="9">
    <source>
        <dbReference type="HAMAP-Rule" id="MF_01471"/>
    </source>
</evidence>
<accession>A0A2T1DLJ1</accession>
<dbReference type="STRING" id="1920490.GCA_001895925_02342"/>
<dbReference type="PIRSF" id="PIRSF032582">
    <property type="entry name" value="Cas2"/>
    <property type="match status" value="1"/>
</dbReference>
<dbReference type="Proteomes" id="UP000238634">
    <property type="component" value="Unassembled WGS sequence"/>
</dbReference>
<dbReference type="GO" id="GO:0004521">
    <property type="term" value="F:RNA endonuclease activity"/>
    <property type="evidence" value="ECO:0007669"/>
    <property type="project" value="UniProtKB-UniRule"/>
</dbReference>
<dbReference type="NCBIfam" id="TIGR01573">
    <property type="entry name" value="cas2"/>
    <property type="match status" value="1"/>
</dbReference>
<evidence type="ECO:0000313" key="12">
    <source>
        <dbReference type="Proteomes" id="UP000238634"/>
    </source>
</evidence>
<dbReference type="CDD" id="cd09725">
    <property type="entry name" value="Cas2_I_II_III"/>
    <property type="match status" value="1"/>
</dbReference>
<dbReference type="GO" id="GO:0051607">
    <property type="term" value="P:defense response to virus"/>
    <property type="evidence" value="ECO:0007669"/>
    <property type="project" value="UniProtKB-UniRule"/>
</dbReference>
<evidence type="ECO:0000256" key="8">
    <source>
        <dbReference type="ARBA" id="ARBA00023118"/>
    </source>
</evidence>
<evidence type="ECO:0000256" key="1">
    <source>
        <dbReference type="ARBA" id="ARBA00001946"/>
    </source>
</evidence>
<sequence>MLYLVAYDISCQKRRTKVANVLCAYGQRVQYSVFECVLSPLEFRELKVRLGKVVKLPEDSLRMYPMSGHTVRQVEVWGGLPLTERQGSIVV</sequence>
<evidence type="ECO:0000256" key="2">
    <source>
        <dbReference type="ARBA" id="ARBA00009959"/>
    </source>
</evidence>
<evidence type="ECO:0000256" key="6">
    <source>
        <dbReference type="ARBA" id="ARBA00022801"/>
    </source>
</evidence>
<feature type="binding site" evidence="9">
    <location>
        <position position="8"/>
    </location>
    <ligand>
        <name>Mg(2+)</name>
        <dbReference type="ChEBI" id="CHEBI:18420"/>
        <note>catalytic</note>
    </ligand>
</feature>
<comment type="subunit">
    <text evidence="9">Homodimer, forms a heterotetramer with a Cas1 homodimer.</text>
</comment>
<evidence type="ECO:0000256" key="7">
    <source>
        <dbReference type="ARBA" id="ARBA00022842"/>
    </source>
</evidence>
<dbReference type="InterPro" id="IPR019199">
    <property type="entry name" value="Virulence_VapD/CRISPR_Cas2"/>
</dbReference>
<dbReference type="EC" id="3.1.-.-" evidence="9"/>
<gene>
    <name evidence="9 11" type="primary">cas2</name>
    <name evidence="11" type="ORF">C7B65_05170</name>
</gene>
<keyword evidence="5 9" id="KW-0255">Endonuclease</keyword>
<evidence type="ECO:0000256" key="5">
    <source>
        <dbReference type="ARBA" id="ARBA00022759"/>
    </source>
</evidence>
<organism evidence="11 12">
    <name type="scientific">Phormidesmis priestleyi ULC007</name>
    <dbReference type="NCBI Taxonomy" id="1920490"/>
    <lineage>
        <taxon>Bacteria</taxon>
        <taxon>Bacillati</taxon>
        <taxon>Cyanobacteriota</taxon>
        <taxon>Cyanophyceae</taxon>
        <taxon>Leptolyngbyales</taxon>
        <taxon>Leptolyngbyaceae</taxon>
        <taxon>Phormidesmis</taxon>
    </lineage>
</organism>
<keyword evidence="8 9" id="KW-0051">Antiviral defense</keyword>
<keyword evidence="7 9" id="KW-0460">Magnesium</keyword>
<dbReference type="SUPFAM" id="SSF143430">
    <property type="entry name" value="TTP0101/SSO1404-like"/>
    <property type="match status" value="1"/>
</dbReference>
<keyword evidence="6 9" id="KW-0378">Hydrolase</keyword>
<dbReference type="GO" id="GO:0046872">
    <property type="term" value="F:metal ion binding"/>
    <property type="evidence" value="ECO:0007669"/>
    <property type="project" value="UniProtKB-UniRule"/>
</dbReference>
<dbReference type="GO" id="GO:0043571">
    <property type="term" value="P:maintenance of CRISPR repeat elements"/>
    <property type="evidence" value="ECO:0007669"/>
    <property type="project" value="UniProtKB-UniRule"/>
</dbReference>
<evidence type="ECO:0000256" key="4">
    <source>
        <dbReference type="ARBA" id="ARBA00022723"/>
    </source>
</evidence>
<dbReference type="InterPro" id="IPR021127">
    <property type="entry name" value="CRISPR_associated_Cas2"/>
</dbReference>
<evidence type="ECO:0000256" key="10">
    <source>
        <dbReference type="PIRNR" id="PIRNR032582"/>
    </source>
</evidence>
<reference evidence="11 12" key="1">
    <citation type="submission" date="2018-02" db="EMBL/GenBank/DDBJ databases">
        <authorList>
            <person name="Cohen D.B."/>
            <person name="Kent A.D."/>
        </authorList>
    </citation>
    <scope>NUCLEOTIDE SEQUENCE [LARGE SCALE GENOMIC DNA]</scope>
    <source>
        <strain evidence="11 12">ULC007</strain>
    </source>
</reference>